<feature type="signal peptide" evidence="2">
    <location>
        <begin position="1"/>
        <end position="22"/>
    </location>
</feature>
<dbReference type="PROSITE" id="PS51257">
    <property type="entry name" value="PROKAR_LIPOPROTEIN"/>
    <property type="match status" value="1"/>
</dbReference>
<dbReference type="PIRSF" id="PIRSF017082">
    <property type="entry name" value="YflP"/>
    <property type="match status" value="1"/>
</dbReference>
<protein>
    <submittedName>
        <fullName evidence="3">Tripartite tricarboxylate transporter substrate binding protein</fullName>
    </submittedName>
</protein>
<dbReference type="Gene3D" id="3.40.190.10">
    <property type="entry name" value="Periplasmic binding protein-like II"/>
    <property type="match status" value="1"/>
</dbReference>
<dbReference type="CDD" id="cd07012">
    <property type="entry name" value="PBP2_Bug_TTT"/>
    <property type="match status" value="1"/>
</dbReference>
<dbReference type="InterPro" id="IPR005064">
    <property type="entry name" value="BUG"/>
</dbReference>
<evidence type="ECO:0000256" key="2">
    <source>
        <dbReference type="SAM" id="SignalP"/>
    </source>
</evidence>
<dbReference type="Gene3D" id="3.40.190.150">
    <property type="entry name" value="Bordetella uptake gene, domain 1"/>
    <property type="match status" value="1"/>
</dbReference>
<dbReference type="SUPFAM" id="SSF53850">
    <property type="entry name" value="Periplasmic binding protein-like II"/>
    <property type="match status" value="1"/>
</dbReference>
<dbReference type="OrthoDB" id="8880247at2"/>
<dbReference type="AlphaFoldDB" id="A0A413FHJ7"/>
<comment type="similarity">
    <text evidence="1">Belongs to the UPF0065 (bug) family.</text>
</comment>
<accession>A0A413FHJ7</accession>
<sequence>MKKWSVVLCAMVLALGCAGCKAESKAPAETAKTEAAKTEAAKESAQTGGGDQAETAAELAYPEKDITVIVPFSAGGNADLSMRALCTAANEGGFFNGRTLVVENVAGGGAVIGQTQAFEAPKDGYTLMLYTSSVINNDIFNETTYRYNDFLPIAGYNPDPEVIFCPKDAPYNTLQEFYDWAAGQEVVLAATPGHTTGHHIRLMNMGEDHNINFDYIHTDGAADQLLQVMGGHVDVSMNTIGATKSAYEDGNIKILAVAAEERVQGLEEVPTFLELGESLVDGADRGICVAKGVDDAIYQYLVEEFKKVIETEAFKKNMATINGMGMYKSPEQYQAYMDNTYNSIKDILPKLEAEAAN</sequence>
<dbReference type="PANTHER" id="PTHR42928:SF5">
    <property type="entry name" value="BLR1237 PROTEIN"/>
    <property type="match status" value="1"/>
</dbReference>
<dbReference type="Proteomes" id="UP000283880">
    <property type="component" value="Unassembled WGS sequence"/>
</dbReference>
<reference evidence="3 4" key="1">
    <citation type="submission" date="2018-08" db="EMBL/GenBank/DDBJ databases">
        <title>A genome reference for cultivated species of the human gut microbiota.</title>
        <authorList>
            <person name="Zou Y."/>
            <person name="Xue W."/>
            <person name="Luo G."/>
        </authorList>
    </citation>
    <scope>NUCLEOTIDE SEQUENCE [LARGE SCALE GENOMIC DNA]</scope>
    <source>
        <strain evidence="3 4">AF04-15</strain>
    </source>
</reference>
<dbReference type="EMBL" id="QSBM01000005">
    <property type="protein sequence ID" value="RGX30489.1"/>
    <property type="molecule type" value="Genomic_DNA"/>
</dbReference>
<evidence type="ECO:0000313" key="4">
    <source>
        <dbReference type="Proteomes" id="UP000283880"/>
    </source>
</evidence>
<dbReference type="PANTHER" id="PTHR42928">
    <property type="entry name" value="TRICARBOXYLATE-BINDING PROTEIN"/>
    <property type="match status" value="1"/>
</dbReference>
<comment type="caution">
    <text evidence="3">The sequence shown here is derived from an EMBL/GenBank/DDBJ whole genome shotgun (WGS) entry which is preliminary data.</text>
</comment>
<organism evidence="3 4">
    <name type="scientific">Enterocloster asparagiformis</name>
    <dbReference type="NCBI Taxonomy" id="333367"/>
    <lineage>
        <taxon>Bacteria</taxon>
        <taxon>Bacillati</taxon>
        <taxon>Bacillota</taxon>
        <taxon>Clostridia</taxon>
        <taxon>Lachnospirales</taxon>
        <taxon>Lachnospiraceae</taxon>
        <taxon>Enterocloster</taxon>
    </lineage>
</organism>
<dbReference type="Pfam" id="PF03401">
    <property type="entry name" value="TctC"/>
    <property type="match status" value="1"/>
</dbReference>
<dbReference type="RefSeq" id="WP_040410848.1">
    <property type="nucleotide sequence ID" value="NZ_JAWRJJ010000437.1"/>
</dbReference>
<dbReference type="InterPro" id="IPR042100">
    <property type="entry name" value="Bug_dom1"/>
</dbReference>
<name>A0A413FHJ7_9FIRM</name>
<proteinExistence type="inferred from homology"/>
<evidence type="ECO:0000313" key="3">
    <source>
        <dbReference type="EMBL" id="RGX30489.1"/>
    </source>
</evidence>
<gene>
    <name evidence="3" type="ORF">DWV29_08645</name>
</gene>
<evidence type="ECO:0000256" key="1">
    <source>
        <dbReference type="ARBA" id="ARBA00006987"/>
    </source>
</evidence>
<feature type="chain" id="PRO_5019344948" evidence="2">
    <location>
        <begin position="23"/>
        <end position="357"/>
    </location>
</feature>
<keyword evidence="2" id="KW-0732">Signal</keyword>